<proteinExistence type="predicted"/>
<dbReference type="AlphaFoldDB" id="A0A077FBE3"/>
<protein>
    <submittedName>
        <fullName evidence="1">Replication protein P</fullName>
    </submittedName>
</protein>
<dbReference type="InterPro" id="IPR009731">
    <property type="entry name" value="P-like"/>
</dbReference>
<dbReference type="GO" id="GO:0006270">
    <property type="term" value="P:DNA replication initiation"/>
    <property type="evidence" value="ECO:0007669"/>
    <property type="project" value="InterPro"/>
</dbReference>
<evidence type="ECO:0000313" key="2">
    <source>
        <dbReference type="Proteomes" id="UP000028931"/>
    </source>
</evidence>
<reference evidence="1 2" key="1">
    <citation type="submission" date="2014-07" db="EMBL/GenBank/DDBJ databases">
        <authorList>
            <person name="Lee K."/>
            <person name="Lim J.Y."/>
            <person name="Hwang I."/>
        </authorList>
    </citation>
    <scope>NUCLEOTIDE SEQUENCE [LARGE SCALE GENOMIC DNA]</scope>
    <source>
        <strain evidence="1 2">KL28</strain>
    </source>
</reference>
<name>A0A077FBE3_9PSED</name>
<dbReference type="OrthoDB" id="5675790at2"/>
<evidence type="ECO:0000313" key="1">
    <source>
        <dbReference type="EMBL" id="AIL61119.1"/>
    </source>
</evidence>
<dbReference type="HOGENOM" id="CLU_079822_2_0_6"/>
<gene>
    <name evidence="1" type="ORF">PSAKL28_18950</name>
</gene>
<dbReference type="EMBL" id="CP009048">
    <property type="protein sequence ID" value="AIL61119.1"/>
    <property type="molecule type" value="Genomic_DNA"/>
</dbReference>
<sequence length="228" mass="25253">MKNVAVIAQGLWSDAKAGELIPAGVSEQKVRDTEERNTLVAAINELFKELRSIRSAWRQAWPDKETYQAAKRQWYQAFLEEGICSQGQVAFGMAQARKQPGDFIPSPGQFIEWCKPSPEMLGLPPLIKAHREACRNAHPGMAGQGNWSHDAVWHAAKECGFENLNRLATELSLKLFERNYAIAVRRILAGQPLQPMPLAITHHAPVRSTPEVGREALAALRAARGAQA</sequence>
<dbReference type="KEGG" id="palk:PSAKL28_18950"/>
<dbReference type="Pfam" id="PF06992">
    <property type="entry name" value="Phage_lambda_P"/>
    <property type="match status" value="1"/>
</dbReference>
<accession>A0A077FBE3</accession>
<dbReference type="Proteomes" id="UP000028931">
    <property type="component" value="Chromosome"/>
</dbReference>
<dbReference type="RefSeq" id="WP_038609486.1">
    <property type="nucleotide sequence ID" value="NZ_CP009048.1"/>
</dbReference>
<dbReference type="eggNOG" id="ENOG502ZB3U">
    <property type="taxonomic scope" value="Bacteria"/>
</dbReference>
<organism evidence="1 2">
    <name type="scientific">Pseudomonas alkylphenolica</name>
    <dbReference type="NCBI Taxonomy" id="237609"/>
    <lineage>
        <taxon>Bacteria</taxon>
        <taxon>Pseudomonadati</taxon>
        <taxon>Pseudomonadota</taxon>
        <taxon>Gammaproteobacteria</taxon>
        <taxon>Pseudomonadales</taxon>
        <taxon>Pseudomonadaceae</taxon>
        <taxon>Pseudomonas</taxon>
    </lineage>
</organism>